<dbReference type="EMBL" id="FNGW01000001">
    <property type="protein sequence ID" value="SDL22470.1"/>
    <property type="molecule type" value="Genomic_DNA"/>
</dbReference>
<sequence length="201" mass="22999">MKKKGSKTKQEQLTFEVLNKKQKIKKNTQNYNVYDCIEKYKYVGIENYKEYLFEKDTSLNKCVISSLTGEEVDSLKLPLLSEISAGLPIYMNEEYEEYFYIPHDVIRSNKDLFMLKVKGDSMIDAGIDDGDYVVIKKDNNLNKRSIVAVEVDGHATLKKFEVQGNKLILLPENINYEPIVVSADEARIIGRAIGVVKCNVK</sequence>
<keyword evidence="10" id="KW-0234">DNA repair</keyword>
<dbReference type="Gene3D" id="2.10.109.10">
    <property type="entry name" value="Umud Fragment, subunit A"/>
    <property type="match status" value="1"/>
</dbReference>
<dbReference type="AlphaFoldDB" id="A0A1G9IB45"/>
<evidence type="ECO:0000256" key="5">
    <source>
        <dbReference type="ARBA" id="ARBA00022801"/>
    </source>
</evidence>
<dbReference type="RefSeq" id="WP_092721941.1">
    <property type="nucleotide sequence ID" value="NZ_FNGW01000001.1"/>
</dbReference>
<keyword evidence="6 12" id="KW-0068">Autocatalytic cleavage</keyword>
<keyword evidence="11" id="KW-0742">SOS response</keyword>
<evidence type="ECO:0000313" key="14">
    <source>
        <dbReference type="EMBL" id="SDL22470.1"/>
    </source>
</evidence>
<dbReference type="GO" id="GO:0006281">
    <property type="term" value="P:DNA repair"/>
    <property type="evidence" value="ECO:0007669"/>
    <property type="project" value="UniProtKB-KW"/>
</dbReference>
<evidence type="ECO:0000256" key="2">
    <source>
        <dbReference type="ARBA" id="ARBA00022491"/>
    </source>
</evidence>
<evidence type="ECO:0000256" key="7">
    <source>
        <dbReference type="ARBA" id="ARBA00023015"/>
    </source>
</evidence>
<comment type="similarity">
    <text evidence="1 12">Belongs to the peptidase S24 family.</text>
</comment>
<keyword evidence="7" id="KW-0805">Transcription regulation</keyword>
<reference evidence="14 15" key="1">
    <citation type="submission" date="2016-10" db="EMBL/GenBank/DDBJ databases">
        <authorList>
            <person name="de Groot N.N."/>
        </authorList>
    </citation>
    <scope>NUCLEOTIDE SEQUENCE [LARGE SCALE GENOMIC DNA]</scope>
    <source>
        <strain evidence="14 15">DSM 797</strain>
    </source>
</reference>
<feature type="domain" description="Peptidase S24/S26A/S26B/S26C" evidence="13">
    <location>
        <begin position="78"/>
        <end position="193"/>
    </location>
</feature>
<keyword evidence="9" id="KW-0804">Transcription</keyword>
<evidence type="ECO:0000256" key="4">
    <source>
        <dbReference type="ARBA" id="ARBA00022763"/>
    </source>
</evidence>
<dbReference type="GO" id="GO:0006260">
    <property type="term" value="P:DNA replication"/>
    <property type="evidence" value="ECO:0007669"/>
    <property type="project" value="UniProtKB-KW"/>
</dbReference>
<evidence type="ECO:0000259" key="13">
    <source>
        <dbReference type="Pfam" id="PF00717"/>
    </source>
</evidence>
<dbReference type="InterPro" id="IPR006197">
    <property type="entry name" value="Peptidase_S24_LexA"/>
</dbReference>
<evidence type="ECO:0000256" key="6">
    <source>
        <dbReference type="ARBA" id="ARBA00022813"/>
    </source>
</evidence>
<proteinExistence type="inferred from homology"/>
<dbReference type="InterPro" id="IPR039418">
    <property type="entry name" value="LexA-like"/>
</dbReference>
<keyword evidence="15" id="KW-1185">Reference proteome</keyword>
<evidence type="ECO:0000256" key="10">
    <source>
        <dbReference type="ARBA" id="ARBA00023204"/>
    </source>
</evidence>
<evidence type="ECO:0000256" key="11">
    <source>
        <dbReference type="ARBA" id="ARBA00023236"/>
    </source>
</evidence>
<dbReference type="InterPro" id="IPR015927">
    <property type="entry name" value="Peptidase_S24_S26A/B/C"/>
</dbReference>
<dbReference type="GO" id="GO:0045892">
    <property type="term" value="P:negative regulation of DNA-templated transcription"/>
    <property type="evidence" value="ECO:0007669"/>
    <property type="project" value="InterPro"/>
</dbReference>
<evidence type="ECO:0000256" key="1">
    <source>
        <dbReference type="ARBA" id="ARBA00007484"/>
    </source>
</evidence>
<protein>
    <submittedName>
        <fullName evidence="14">SOS regulatory protein LexA</fullName>
    </submittedName>
</protein>
<dbReference type="STRING" id="1121325.SAMN04515677_101174"/>
<evidence type="ECO:0000256" key="12">
    <source>
        <dbReference type="RuleBase" id="RU003991"/>
    </source>
</evidence>
<keyword evidence="3" id="KW-0235">DNA replication</keyword>
<dbReference type="NCBIfam" id="TIGR00498">
    <property type="entry name" value="lexA"/>
    <property type="match status" value="1"/>
</dbReference>
<dbReference type="PANTHER" id="PTHR33516">
    <property type="entry name" value="LEXA REPRESSOR"/>
    <property type="match status" value="1"/>
</dbReference>
<dbReference type="PRINTS" id="PR00726">
    <property type="entry name" value="LEXASERPTASE"/>
</dbReference>
<keyword evidence="8" id="KW-0238">DNA-binding</keyword>
<evidence type="ECO:0000313" key="15">
    <source>
        <dbReference type="Proteomes" id="UP000199068"/>
    </source>
</evidence>
<keyword evidence="5 12" id="KW-0378">Hydrolase</keyword>
<dbReference type="InterPro" id="IPR036286">
    <property type="entry name" value="LexA/Signal_pep-like_sf"/>
</dbReference>
<dbReference type="PANTHER" id="PTHR33516:SF2">
    <property type="entry name" value="LEXA REPRESSOR-RELATED"/>
    <property type="match status" value="1"/>
</dbReference>
<evidence type="ECO:0000256" key="8">
    <source>
        <dbReference type="ARBA" id="ARBA00023125"/>
    </source>
</evidence>
<keyword evidence="2" id="KW-0678">Repressor</keyword>
<dbReference type="Proteomes" id="UP000199068">
    <property type="component" value="Unassembled WGS sequence"/>
</dbReference>
<dbReference type="InterPro" id="IPR050077">
    <property type="entry name" value="LexA_repressor"/>
</dbReference>
<name>A0A1G9IB45_9FIRM</name>
<dbReference type="CDD" id="cd06529">
    <property type="entry name" value="S24_LexA-like"/>
    <property type="match status" value="1"/>
</dbReference>
<dbReference type="GO" id="GO:0004252">
    <property type="term" value="F:serine-type endopeptidase activity"/>
    <property type="evidence" value="ECO:0007669"/>
    <property type="project" value="InterPro"/>
</dbReference>
<dbReference type="GO" id="GO:0003677">
    <property type="term" value="F:DNA binding"/>
    <property type="evidence" value="ECO:0007669"/>
    <property type="project" value="UniProtKB-KW"/>
</dbReference>
<organism evidence="14 15">
    <name type="scientific">Romboutsia lituseburensis DSM 797</name>
    <dbReference type="NCBI Taxonomy" id="1121325"/>
    <lineage>
        <taxon>Bacteria</taxon>
        <taxon>Bacillati</taxon>
        <taxon>Bacillota</taxon>
        <taxon>Clostridia</taxon>
        <taxon>Peptostreptococcales</taxon>
        <taxon>Peptostreptococcaceae</taxon>
        <taxon>Romboutsia</taxon>
    </lineage>
</organism>
<keyword evidence="4" id="KW-0227">DNA damage</keyword>
<dbReference type="GO" id="GO:0009432">
    <property type="term" value="P:SOS response"/>
    <property type="evidence" value="ECO:0007669"/>
    <property type="project" value="UniProtKB-KW"/>
</dbReference>
<dbReference type="SUPFAM" id="SSF51306">
    <property type="entry name" value="LexA/Signal peptidase"/>
    <property type="match status" value="1"/>
</dbReference>
<evidence type="ECO:0000256" key="3">
    <source>
        <dbReference type="ARBA" id="ARBA00022705"/>
    </source>
</evidence>
<evidence type="ECO:0000256" key="9">
    <source>
        <dbReference type="ARBA" id="ARBA00023163"/>
    </source>
</evidence>
<gene>
    <name evidence="14" type="ORF">SAMN04515677_101174</name>
</gene>
<accession>A0A1G9IB45</accession>
<dbReference type="Pfam" id="PF00717">
    <property type="entry name" value="Peptidase_S24"/>
    <property type="match status" value="1"/>
</dbReference>
<dbReference type="InterPro" id="IPR006200">
    <property type="entry name" value="LexA"/>
</dbReference>